<gene>
    <name evidence="10" type="ORF">SAMN02746089_01054</name>
</gene>
<dbReference type="PANTHER" id="PTHR30433">
    <property type="entry name" value="CHEMOTAXIS PROTEIN MOTA"/>
    <property type="match status" value="1"/>
</dbReference>
<dbReference type="STRING" id="1121256.SAMN02746089_01054"/>
<evidence type="ECO:0000256" key="8">
    <source>
        <dbReference type="SAM" id="Phobius"/>
    </source>
</evidence>
<evidence type="ECO:0000313" key="10">
    <source>
        <dbReference type="EMBL" id="SHE94671.1"/>
    </source>
</evidence>
<keyword evidence="11" id="KW-1185">Reference proteome</keyword>
<feature type="domain" description="MotA/TolQ/ExbB proton channel" evidence="9">
    <location>
        <begin position="99"/>
        <end position="217"/>
    </location>
</feature>
<keyword evidence="5 8" id="KW-0812">Transmembrane</keyword>
<dbReference type="Proteomes" id="UP000184088">
    <property type="component" value="Unassembled WGS sequence"/>
</dbReference>
<dbReference type="AlphaFoldDB" id="A0A1M4XMM4"/>
<feature type="transmembrane region" description="Helical" evidence="8">
    <location>
        <begin position="180"/>
        <end position="202"/>
    </location>
</feature>
<comment type="similarity">
    <text evidence="2">Belongs to the MotA family.</text>
</comment>
<dbReference type="NCBIfam" id="NF006583">
    <property type="entry name" value="PRK09109.1"/>
    <property type="match status" value="1"/>
</dbReference>
<evidence type="ECO:0000256" key="1">
    <source>
        <dbReference type="ARBA" id="ARBA00004651"/>
    </source>
</evidence>
<name>A0A1M4XMM4_9THEO</name>
<evidence type="ECO:0000259" key="9">
    <source>
        <dbReference type="Pfam" id="PF01618"/>
    </source>
</evidence>
<accession>A0A1M4XMM4</accession>
<evidence type="ECO:0000256" key="5">
    <source>
        <dbReference type="ARBA" id="ARBA00022692"/>
    </source>
</evidence>
<feature type="transmembrane region" description="Helical" evidence="8">
    <location>
        <begin position="147"/>
        <end position="168"/>
    </location>
</feature>
<sequence>MDVASLVGLVAGFTVIIWSIMMSGSIATFIDIPSVLITIGGTITSTLLSCPMSVIIQAFKSAKRVFFQKSMKSEEIIERIIQLANVARREGLLALEDEANGIEDEFLKKGILLVVDGTDPKLVRDIMETELTFIEERRKAESGVFKTMATFAPAFGMIGTLIGLINMLKNLNDPSKVGPGMAVALITTFYGSILAYVLFIPIEKKMDSRSKEESLIREVMIEGILSIQAGENPRIIEQKLRAFFDRPKRRQADEQLEGELDAQKSQV</sequence>
<evidence type="ECO:0000256" key="7">
    <source>
        <dbReference type="ARBA" id="ARBA00023136"/>
    </source>
</evidence>
<dbReference type="GO" id="GO:0005886">
    <property type="term" value="C:plasma membrane"/>
    <property type="evidence" value="ECO:0007669"/>
    <property type="project" value="UniProtKB-SubCell"/>
</dbReference>
<dbReference type="GO" id="GO:0006935">
    <property type="term" value="P:chemotaxis"/>
    <property type="evidence" value="ECO:0007669"/>
    <property type="project" value="InterPro"/>
</dbReference>
<reference evidence="10 11" key="1">
    <citation type="submission" date="2016-11" db="EMBL/GenBank/DDBJ databases">
        <authorList>
            <person name="Jaros S."/>
            <person name="Januszkiewicz K."/>
            <person name="Wedrychowicz H."/>
        </authorList>
    </citation>
    <scope>NUCLEOTIDE SEQUENCE [LARGE SCALE GENOMIC DNA]</scope>
    <source>
        <strain evidence="10 11">DSM 17918</strain>
    </source>
</reference>
<proteinExistence type="inferred from homology"/>
<dbReference type="PANTHER" id="PTHR30433:SF2">
    <property type="entry name" value="MOTILITY PROTEIN A"/>
    <property type="match status" value="1"/>
</dbReference>
<keyword evidence="6 8" id="KW-1133">Transmembrane helix</keyword>
<dbReference type="OrthoDB" id="9806929at2"/>
<feature type="transmembrane region" description="Helical" evidence="8">
    <location>
        <begin position="36"/>
        <end position="59"/>
    </location>
</feature>
<evidence type="ECO:0000313" key="11">
    <source>
        <dbReference type="Proteomes" id="UP000184088"/>
    </source>
</evidence>
<dbReference type="InterPro" id="IPR047055">
    <property type="entry name" value="MotA-like"/>
</dbReference>
<dbReference type="EMBL" id="FQVH01000008">
    <property type="protein sequence ID" value="SHE94671.1"/>
    <property type="molecule type" value="Genomic_DNA"/>
</dbReference>
<evidence type="ECO:0000256" key="2">
    <source>
        <dbReference type="ARBA" id="ARBA00008038"/>
    </source>
</evidence>
<keyword evidence="4" id="KW-1003">Cell membrane</keyword>
<keyword evidence="7 8" id="KW-0472">Membrane</keyword>
<comment type="subcellular location">
    <subcellularLocation>
        <location evidence="1">Cell membrane</location>
        <topology evidence="1">Multi-pass membrane protein</topology>
    </subcellularLocation>
</comment>
<protein>
    <submittedName>
        <fullName evidence="10">Chemotaxis protein MotA</fullName>
    </submittedName>
</protein>
<dbReference type="Pfam" id="PF01618">
    <property type="entry name" value="MotA_ExbB"/>
    <property type="match status" value="1"/>
</dbReference>
<dbReference type="InterPro" id="IPR000540">
    <property type="entry name" value="Flag_MotA_CS"/>
</dbReference>
<dbReference type="RefSeq" id="WP_073342359.1">
    <property type="nucleotide sequence ID" value="NZ_FQVH01000008.1"/>
</dbReference>
<evidence type="ECO:0000256" key="3">
    <source>
        <dbReference type="ARBA" id="ARBA00022448"/>
    </source>
</evidence>
<dbReference type="InterPro" id="IPR002898">
    <property type="entry name" value="MotA_ExbB_proton_chnl"/>
</dbReference>
<evidence type="ECO:0000256" key="6">
    <source>
        <dbReference type="ARBA" id="ARBA00022989"/>
    </source>
</evidence>
<dbReference type="PROSITE" id="PS01307">
    <property type="entry name" value="MOTA"/>
    <property type="match status" value="1"/>
</dbReference>
<feature type="transmembrane region" description="Helical" evidence="8">
    <location>
        <begin position="7"/>
        <end position="30"/>
    </location>
</feature>
<keyword evidence="3" id="KW-0813">Transport</keyword>
<dbReference type="GO" id="GO:0071978">
    <property type="term" value="P:bacterial-type flagellum-dependent swarming motility"/>
    <property type="evidence" value="ECO:0007669"/>
    <property type="project" value="InterPro"/>
</dbReference>
<organism evidence="10 11">
    <name type="scientific">Caldanaerobius fijiensis DSM 17918</name>
    <dbReference type="NCBI Taxonomy" id="1121256"/>
    <lineage>
        <taxon>Bacteria</taxon>
        <taxon>Bacillati</taxon>
        <taxon>Bacillota</taxon>
        <taxon>Clostridia</taxon>
        <taxon>Thermoanaerobacterales</taxon>
        <taxon>Thermoanaerobacteraceae</taxon>
        <taxon>Caldanaerobius</taxon>
    </lineage>
</organism>
<evidence type="ECO:0000256" key="4">
    <source>
        <dbReference type="ARBA" id="ARBA00022475"/>
    </source>
</evidence>